<evidence type="ECO:0000256" key="4">
    <source>
        <dbReference type="ARBA" id="ARBA00022833"/>
    </source>
</evidence>
<evidence type="ECO:0000256" key="2">
    <source>
        <dbReference type="ARBA" id="ARBA00022723"/>
    </source>
</evidence>
<proteinExistence type="inferred from homology"/>
<organism evidence="8">
    <name type="scientific">Menopon gallinae</name>
    <name type="common">poultry shaft louse</name>
    <dbReference type="NCBI Taxonomy" id="328185"/>
    <lineage>
        <taxon>Eukaryota</taxon>
        <taxon>Metazoa</taxon>
        <taxon>Ecdysozoa</taxon>
        <taxon>Arthropoda</taxon>
        <taxon>Hexapoda</taxon>
        <taxon>Insecta</taxon>
        <taxon>Pterygota</taxon>
        <taxon>Neoptera</taxon>
        <taxon>Paraneoptera</taxon>
        <taxon>Psocodea</taxon>
        <taxon>Troctomorpha</taxon>
        <taxon>Phthiraptera</taxon>
        <taxon>Amblycera</taxon>
        <taxon>Menoponidae</taxon>
        <taxon>Menopon</taxon>
    </lineage>
</organism>
<dbReference type="GO" id="GO:0061630">
    <property type="term" value="F:ubiquitin protein ligase activity"/>
    <property type="evidence" value="ECO:0007669"/>
    <property type="project" value="UniProtKB-EC"/>
</dbReference>
<comment type="function">
    <text evidence="6">E3 ubiquitin-protein ligase that mediates ubiquitination and subsequent proteasomal degradation of target proteins. E3 ubiquitin ligases accept ubiquitin from an E2 ubiquitin-conjugating enzyme in the form of a thioester and then directly transfers the ubiquitin to targeted substrates.</text>
</comment>
<comment type="similarity">
    <text evidence="1 6">Belongs to the SINA (Seven in absentia) family.</text>
</comment>
<dbReference type="EMBL" id="JARGDH010000002">
    <property type="protein sequence ID" value="KAL0277464.1"/>
    <property type="molecule type" value="Genomic_DNA"/>
</dbReference>
<comment type="pathway">
    <text evidence="6">Protein modification; protein ubiquitination.</text>
</comment>
<dbReference type="PANTHER" id="PTHR45877">
    <property type="entry name" value="E3 UBIQUITIN-PROTEIN LIGASE SIAH2"/>
    <property type="match status" value="1"/>
</dbReference>
<dbReference type="GO" id="GO:0031624">
    <property type="term" value="F:ubiquitin conjugating enzyme binding"/>
    <property type="evidence" value="ECO:0007669"/>
    <property type="project" value="TreeGrafter"/>
</dbReference>
<dbReference type="InterPro" id="IPR018121">
    <property type="entry name" value="7-in-absentia-prot_TRAF-dom"/>
</dbReference>
<comment type="domain">
    <text evidence="6">The SBD domain (substrate-binding domain) mediates the interaction with substrate proteins. It is related to the TRAF family.</text>
</comment>
<keyword evidence="6" id="KW-0833">Ubl conjugation pathway</keyword>
<name>A0AAW2I5N2_9NEOP</name>
<keyword evidence="4 6" id="KW-0862">Zinc</keyword>
<dbReference type="GO" id="GO:0043161">
    <property type="term" value="P:proteasome-mediated ubiquitin-dependent protein catabolic process"/>
    <property type="evidence" value="ECO:0007669"/>
    <property type="project" value="TreeGrafter"/>
</dbReference>
<keyword evidence="3 5" id="KW-0863">Zinc-finger</keyword>
<reference evidence="8" key="1">
    <citation type="journal article" date="2024" name="Gigascience">
        <title>Chromosome-level genome of the poultry shaft louse Menopon gallinae provides insight into the host-switching and adaptive evolution of parasitic lice.</title>
        <authorList>
            <person name="Xu Y."/>
            <person name="Ma L."/>
            <person name="Liu S."/>
            <person name="Liang Y."/>
            <person name="Liu Q."/>
            <person name="He Z."/>
            <person name="Tian L."/>
            <person name="Duan Y."/>
            <person name="Cai W."/>
            <person name="Li H."/>
            <person name="Song F."/>
        </authorList>
    </citation>
    <scope>NUCLEOTIDE SEQUENCE</scope>
    <source>
        <strain evidence="8">Cailab_2023a</strain>
    </source>
</reference>
<dbReference type="Pfam" id="PF21362">
    <property type="entry name" value="Sina_RING"/>
    <property type="match status" value="1"/>
</dbReference>
<dbReference type="InterPro" id="IPR013083">
    <property type="entry name" value="Znf_RING/FYVE/PHD"/>
</dbReference>
<dbReference type="InterPro" id="IPR049548">
    <property type="entry name" value="Sina-like_RING"/>
</dbReference>
<dbReference type="GO" id="GO:0008270">
    <property type="term" value="F:zinc ion binding"/>
    <property type="evidence" value="ECO:0007669"/>
    <property type="project" value="UniProtKB-KW"/>
</dbReference>
<dbReference type="PROSITE" id="PS50089">
    <property type="entry name" value="ZF_RING_2"/>
    <property type="match status" value="1"/>
</dbReference>
<sequence length="349" mass="39939">MAKYSTLSQLMAALEDDKKEKRVSKLLPNVVKLLDCPVCFERITPPVTVCTNGHAVCNNCRIKLHSCPTCKTSFSANKNTILDQIIEENIYACKYAQKGCTAEMKLREIEEHELKQCIYRTIKCTIMNSKSGACNSEISICEYYNHVNGCHKSNTEAIDFSLETKRTIEINSNLHMVQILRDVKTSKIVFEVVKLDLVMKIFYITYIMVGTSDDANKSAYELRISNTRDKYRELKYKSLCIPLGITQAELEGSERCLILSTSILPNFTSNDQLTYSVKFETAAKKWYKKVGRRWTHGFEDVNSGSEGQSIHGTTVPTQHLAVHRLGQRMHVDNNLLTNYEKYGEYFRKF</sequence>
<evidence type="ECO:0000256" key="3">
    <source>
        <dbReference type="ARBA" id="ARBA00022771"/>
    </source>
</evidence>
<accession>A0AAW2I5N2</accession>
<evidence type="ECO:0000313" key="8">
    <source>
        <dbReference type="EMBL" id="KAL0277464.1"/>
    </source>
</evidence>
<dbReference type="EC" id="2.3.2.27" evidence="6"/>
<protein>
    <recommendedName>
        <fullName evidence="6">E3 ubiquitin-protein ligase</fullName>
        <ecNumber evidence="6">2.3.2.27</ecNumber>
    </recommendedName>
</protein>
<dbReference type="InterPro" id="IPR001841">
    <property type="entry name" value="Znf_RING"/>
</dbReference>
<dbReference type="InterPro" id="IPR008974">
    <property type="entry name" value="TRAF-like"/>
</dbReference>
<dbReference type="SUPFAM" id="SSF49599">
    <property type="entry name" value="TRAF domain-like"/>
    <property type="match status" value="1"/>
</dbReference>
<gene>
    <name evidence="8" type="ORF">PYX00_004730</name>
</gene>
<dbReference type="SUPFAM" id="SSF57850">
    <property type="entry name" value="RING/U-box"/>
    <property type="match status" value="1"/>
</dbReference>
<dbReference type="Gene3D" id="3.30.40.10">
    <property type="entry name" value="Zinc/RING finger domain, C3HC4 (zinc finger)"/>
    <property type="match status" value="2"/>
</dbReference>
<feature type="domain" description="RING-type" evidence="7">
    <location>
        <begin position="36"/>
        <end position="71"/>
    </location>
</feature>
<comment type="catalytic activity">
    <reaction evidence="6">
        <text>S-ubiquitinyl-[E2 ubiquitin-conjugating enzyme]-L-cysteine + [acceptor protein]-L-lysine = [E2 ubiquitin-conjugating enzyme]-L-cysteine + N(6)-ubiquitinyl-[acceptor protein]-L-lysine.</text>
        <dbReference type="EC" id="2.3.2.27"/>
    </reaction>
</comment>
<dbReference type="InterPro" id="IPR004162">
    <property type="entry name" value="SINA-like_animal"/>
</dbReference>
<evidence type="ECO:0000256" key="5">
    <source>
        <dbReference type="PROSITE-ProRule" id="PRU00175"/>
    </source>
</evidence>
<keyword evidence="2 6" id="KW-0479">Metal-binding</keyword>
<dbReference type="AlphaFoldDB" id="A0AAW2I5N2"/>
<evidence type="ECO:0000256" key="1">
    <source>
        <dbReference type="ARBA" id="ARBA00009119"/>
    </source>
</evidence>
<evidence type="ECO:0000259" key="7">
    <source>
        <dbReference type="PROSITE" id="PS50089"/>
    </source>
</evidence>
<comment type="domain">
    <text evidence="6">The RING-type zinc finger domain is essential for ubiquitin ligase activity.</text>
</comment>
<dbReference type="Gene3D" id="2.60.210.10">
    <property type="entry name" value="Apoptosis, Tumor Necrosis Factor Receptor Associated Protein 2, Chain A"/>
    <property type="match status" value="1"/>
</dbReference>
<dbReference type="Pfam" id="PF03145">
    <property type="entry name" value="Sina_TRAF"/>
    <property type="match status" value="1"/>
</dbReference>
<dbReference type="PANTHER" id="PTHR45877:SF2">
    <property type="entry name" value="E3 UBIQUITIN-PROTEIN LIGASE SINA-RELATED"/>
    <property type="match status" value="1"/>
</dbReference>
<comment type="caution">
    <text evidence="8">The sequence shown here is derived from an EMBL/GenBank/DDBJ whole genome shotgun (WGS) entry which is preliminary data.</text>
</comment>
<evidence type="ECO:0000256" key="6">
    <source>
        <dbReference type="RuleBase" id="RU201113"/>
    </source>
</evidence>
<dbReference type="GO" id="GO:0005737">
    <property type="term" value="C:cytoplasm"/>
    <property type="evidence" value="ECO:0007669"/>
    <property type="project" value="InterPro"/>
</dbReference>